<name>M0MDM2_9EURY</name>
<keyword evidence="3" id="KW-1185">Reference proteome</keyword>
<feature type="domain" description="DUF7130" evidence="1">
    <location>
        <begin position="19"/>
        <end position="106"/>
    </location>
</feature>
<dbReference type="Pfam" id="PF23458">
    <property type="entry name" value="DUF7130"/>
    <property type="match status" value="1"/>
</dbReference>
<dbReference type="InParanoid" id="M0MDM2"/>
<dbReference type="PATRIC" id="fig|1227455.4.peg.3374"/>
<dbReference type="AlphaFoldDB" id="M0MDM2"/>
<dbReference type="EMBL" id="AOMD01000033">
    <property type="protein sequence ID" value="EMA42774.1"/>
    <property type="molecule type" value="Genomic_DNA"/>
</dbReference>
<evidence type="ECO:0000259" key="1">
    <source>
        <dbReference type="Pfam" id="PF23458"/>
    </source>
</evidence>
<sequence length="106" mass="11939">MSDTGEERVRASDGRRLRFEQTVYDEHGEELGTIRGFDDDGFYVTAEEGIVPLETEHARGATPGAGEMDLMWRCWECGEIGKIADIPDECPSCGAPKEDIYYWTED</sequence>
<proteinExistence type="predicted"/>
<evidence type="ECO:0000313" key="3">
    <source>
        <dbReference type="Proteomes" id="UP000011669"/>
    </source>
</evidence>
<comment type="caution">
    <text evidence="2">The sequence shown here is derived from an EMBL/GenBank/DDBJ whole genome shotgun (WGS) entry which is preliminary data.</text>
</comment>
<dbReference type="SUPFAM" id="SSF57802">
    <property type="entry name" value="Rubredoxin-like"/>
    <property type="match status" value="1"/>
</dbReference>
<protein>
    <recommendedName>
        <fullName evidence="1">DUF7130 domain-containing protein</fullName>
    </recommendedName>
</protein>
<reference evidence="2 3" key="1">
    <citation type="journal article" date="2014" name="PLoS Genet.">
        <title>Phylogenetically driven sequencing of extremely halophilic archaea reveals strategies for static and dynamic osmo-response.</title>
        <authorList>
            <person name="Becker E.A."/>
            <person name="Seitzer P.M."/>
            <person name="Tritt A."/>
            <person name="Larsen D."/>
            <person name="Krusor M."/>
            <person name="Yao A.I."/>
            <person name="Wu D."/>
            <person name="Madern D."/>
            <person name="Eisen J.A."/>
            <person name="Darling A.E."/>
            <person name="Facciotti M.T."/>
        </authorList>
    </citation>
    <scope>NUCLEOTIDE SEQUENCE [LARGE SCALE GENOMIC DNA]</scope>
    <source>
        <strain evidence="2 3">DSM 5350</strain>
    </source>
</reference>
<dbReference type="Gene3D" id="2.20.28.10">
    <property type="match status" value="1"/>
</dbReference>
<organism evidence="2 3">
    <name type="scientific">Halococcus saccharolyticus DSM 5350</name>
    <dbReference type="NCBI Taxonomy" id="1227455"/>
    <lineage>
        <taxon>Archaea</taxon>
        <taxon>Methanobacteriati</taxon>
        <taxon>Methanobacteriota</taxon>
        <taxon>Stenosarchaea group</taxon>
        <taxon>Halobacteria</taxon>
        <taxon>Halobacteriales</taxon>
        <taxon>Halococcaceae</taxon>
        <taxon>Halococcus</taxon>
    </lineage>
</organism>
<accession>M0MDM2</accession>
<evidence type="ECO:0000313" key="2">
    <source>
        <dbReference type="EMBL" id="EMA42774.1"/>
    </source>
</evidence>
<dbReference type="OrthoDB" id="45654at2157"/>
<dbReference type="RefSeq" id="WP_006079170.1">
    <property type="nucleotide sequence ID" value="NZ_AOMD01000033.1"/>
</dbReference>
<dbReference type="Proteomes" id="UP000011669">
    <property type="component" value="Unassembled WGS sequence"/>
</dbReference>
<dbReference type="InterPro" id="IPR055554">
    <property type="entry name" value="DUF7130"/>
</dbReference>
<gene>
    <name evidence="2" type="ORF">C449_16568</name>
</gene>